<reference evidence="1 2" key="1">
    <citation type="submission" date="2018-06" db="EMBL/GenBank/DDBJ databases">
        <authorList>
            <consortium name="Pathogen Informatics"/>
            <person name="Doyle S."/>
        </authorList>
    </citation>
    <scope>NUCLEOTIDE SEQUENCE [LARGE SCALE GENOMIC DNA]</scope>
    <source>
        <strain evidence="1 2">NCTC11546</strain>
    </source>
</reference>
<dbReference type="RefSeq" id="WP_128090931.1">
    <property type="nucleotide sequence ID" value="NZ_UARG01000017.1"/>
</dbReference>
<sequence>MKNILLIITLFTSLSLFSQVRKEVENGIWVTFPKNPQYSVAQGARQYIAQTDNAVCMVQSVDLPQRTQYLAAERNFSEAEKKEVADSFLNNYTQGVMASSGNTAQISSIKKGALYGRKISYSAVNPATGEVTQRSSVVLFVRAKVVSIECITMNNTSKAIAEMNSFLNSITVK</sequence>
<dbReference type="Proteomes" id="UP000249891">
    <property type="component" value="Unassembled WGS sequence"/>
</dbReference>
<protein>
    <submittedName>
        <fullName evidence="1">Uncharacterized protein</fullName>
    </submittedName>
</protein>
<gene>
    <name evidence="1" type="ORF">NCTC11546_00645</name>
</gene>
<dbReference type="AlphaFoldDB" id="A0A2X2RT41"/>
<evidence type="ECO:0000313" key="2">
    <source>
        <dbReference type="Proteomes" id="UP000249891"/>
    </source>
</evidence>
<proteinExistence type="predicted"/>
<evidence type="ECO:0000313" key="1">
    <source>
        <dbReference type="EMBL" id="SQA77435.1"/>
    </source>
</evidence>
<organism evidence="1 2">
    <name type="scientific">Capnocytophaga ochracea</name>
    <dbReference type="NCBI Taxonomy" id="1018"/>
    <lineage>
        <taxon>Bacteria</taxon>
        <taxon>Pseudomonadati</taxon>
        <taxon>Bacteroidota</taxon>
        <taxon>Flavobacteriia</taxon>
        <taxon>Flavobacteriales</taxon>
        <taxon>Flavobacteriaceae</taxon>
        <taxon>Capnocytophaga</taxon>
    </lineage>
</organism>
<dbReference type="EMBL" id="UARG01000017">
    <property type="protein sequence ID" value="SQA77435.1"/>
    <property type="molecule type" value="Genomic_DNA"/>
</dbReference>
<name>A0A2X2RT41_CAPOC</name>
<accession>A0A2X2RT41</accession>